<keyword evidence="2" id="KW-0812">Transmembrane</keyword>
<dbReference type="Proteomes" id="UP000664169">
    <property type="component" value="Unassembled WGS sequence"/>
</dbReference>
<feature type="transmembrane region" description="Helical" evidence="2">
    <location>
        <begin position="109"/>
        <end position="134"/>
    </location>
</feature>
<reference evidence="3" key="1">
    <citation type="submission" date="2021-03" db="EMBL/GenBank/DDBJ databases">
        <authorList>
            <person name="Tagirdzhanova G."/>
        </authorList>
    </citation>
    <scope>NUCLEOTIDE SEQUENCE</scope>
</reference>
<dbReference type="AlphaFoldDB" id="A0A8H3FAS4"/>
<protein>
    <submittedName>
        <fullName evidence="3">Uncharacterized protein</fullName>
    </submittedName>
</protein>
<dbReference type="PANTHER" id="PTHR35041">
    <property type="entry name" value="MEDIATOR OF RNA POLYMERASE II TRANSCRIPTION SUBUNIT 1"/>
    <property type="match status" value="1"/>
</dbReference>
<evidence type="ECO:0000256" key="2">
    <source>
        <dbReference type="SAM" id="Phobius"/>
    </source>
</evidence>
<organism evidence="3 4">
    <name type="scientific">Gomphillus americanus</name>
    <dbReference type="NCBI Taxonomy" id="1940652"/>
    <lineage>
        <taxon>Eukaryota</taxon>
        <taxon>Fungi</taxon>
        <taxon>Dikarya</taxon>
        <taxon>Ascomycota</taxon>
        <taxon>Pezizomycotina</taxon>
        <taxon>Lecanoromycetes</taxon>
        <taxon>OSLEUM clade</taxon>
        <taxon>Ostropomycetidae</taxon>
        <taxon>Ostropales</taxon>
        <taxon>Graphidaceae</taxon>
        <taxon>Gomphilloideae</taxon>
        <taxon>Gomphillus</taxon>
    </lineage>
</organism>
<feature type="transmembrane region" description="Helical" evidence="2">
    <location>
        <begin position="64"/>
        <end position="89"/>
    </location>
</feature>
<keyword evidence="2" id="KW-0472">Membrane</keyword>
<feature type="transmembrane region" description="Helical" evidence="2">
    <location>
        <begin position="526"/>
        <end position="547"/>
    </location>
</feature>
<evidence type="ECO:0000313" key="3">
    <source>
        <dbReference type="EMBL" id="CAF9920913.1"/>
    </source>
</evidence>
<dbReference type="EMBL" id="CAJPDQ010000016">
    <property type="protein sequence ID" value="CAF9920913.1"/>
    <property type="molecule type" value="Genomic_DNA"/>
</dbReference>
<keyword evidence="2" id="KW-1133">Transmembrane helix</keyword>
<feature type="transmembrane region" description="Helical" evidence="2">
    <location>
        <begin position="167"/>
        <end position="186"/>
    </location>
</feature>
<proteinExistence type="predicted"/>
<gene>
    <name evidence="3" type="ORF">GOMPHAMPRED_002175</name>
</gene>
<accession>A0A8H3FAS4</accession>
<evidence type="ECO:0000313" key="4">
    <source>
        <dbReference type="Proteomes" id="UP000664169"/>
    </source>
</evidence>
<dbReference type="OrthoDB" id="5340195at2759"/>
<name>A0A8H3FAS4_9LECA</name>
<sequence>MESTSQSIPRGRSICVSNHTPDEGDLPAASSGRIPDATIALPPATETATDIDDKSLKRKLPYRAFLTPSGMLLLAVALAGAHHFHYSFLNHQMVGSPSRQQWSIRIGTGLAWTVVALLKVVAGSAYVQLLFWLLRKKAIPMRDIDALFDLRKADPSAFLAKGVWRKAFLLVPFASIIITLPIAAIFPPSTLSTMSAIGPQQKLPSLNWTLDSPGCTYKDADCSVKDLESLVRQVYFSGRVLNFFRPTTDTSYQFTFVGPSMSCVAPNATQQLAFDHYAETSALKNLTYTASTLDMANSTDISIRYYSAFVLQEPRPGYQTELGDLYKYNYGYGNEEIKSQNTSQLWIQLFDENLVCTLVAADFDIRITFDANYQMVTHQNYTLREVIPITETVDWNSMSFTMLADFSMGDVNLRSSSSGTIGEVYSQSGLMTTDLTTCLASNLDSISKHLPNMTLSERLWGLLQLGNSKKRSQVCPTGTLSTGLMELMNNVTISMITSDNPAIKNLTIFATADNQLIYIYNIQELIASYAVAILVVSMVFVAGLFAISRNGMVHDSSFSAMVAVTRNPKLDAMFAGENMSGYPLTPLLYKQKLRFGALRSTCGCNKADTSHDKDCSMTAAFGTENEIEPLQLKNWKA</sequence>
<dbReference type="PANTHER" id="PTHR35041:SF6">
    <property type="entry name" value="FORMYLMETHIONINE DEFORMYLASE-LIKE PROTEIN-RELATED"/>
    <property type="match status" value="1"/>
</dbReference>
<keyword evidence="4" id="KW-1185">Reference proteome</keyword>
<comment type="caution">
    <text evidence="3">The sequence shown here is derived from an EMBL/GenBank/DDBJ whole genome shotgun (WGS) entry which is preliminary data.</text>
</comment>
<evidence type="ECO:0000256" key="1">
    <source>
        <dbReference type="SAM" id="MobiDB-lite"/>
    </source>
</evidence>
<feature type="region of interest" description="Disordered" evidence="1">
    <location>
        <begin position="1"/>
        <end position="34"/>
    </location>
</feature>